<dbReference type="InterPro" id="IPR000133">
    <property type="entry name" value="ER_ret_rcpt"/>
</dbReference>
<gene>
    <name evidence="13" type="ORF">HJC23_005500</name>
</gene>
<keyword evidence="9 11" id="KW-0472">Membrane</keyword>
<proteinExistence type="inferred from homology"/>
<evidence type="ECO:0000256" key="8">
    <source>
        <dbReference type="ARBA" id="ARBA00022989"/>
    </source>
</evidence>
<sequence>MNIYQLIGDICKLLSLLILICRLVTARNAQGISVRTQEIYLIAALSRCAALLDEHYNSLYIPIMKVAYLALHVFVILLMRCNRQISSTYDQQHDNFNHWKFIVLPCTLLGWLNFQFCTSQRTCYRFALIVFLEGVSFLLESVAMVPQLSLLRKFRVVENLTGEYVFFMGLHLIFYIANWIYLARHENRHSNPMFCVGIMGRTSESLLFVDFFYYWVISKMRGTELSYGGEGDFEYYDCDVNELRNYENSTPLIDSSAISMRGETEPGGNEETDAALGNIMPVVSA</sequence>
<evidence type="ECO:0000256" key="9">
    <source>
        <dbReference type="ARBA" id="ARBA00023136"/>
    </source>
</evidence>
<name>A0ABD3PH77_9STRA</name>
<keyword evidence="3" id="KW-0813">Transport</keyword>
<feature type="transmembrane region" description="Helical" evidence="11">
    <location>
        <begin position="194"/>
        <end position="216"/>
    </location>
</feature>
<accession>A0ABD3PH77</accession>
<keyword evidence="14" id="KW-1185">Reference proteome</keyword>
<keyword evidence="4 11" id="KW-0812">Transmembrane</keyword>
<comment type="subcellular location">
    <subcellularLocation>
        <location evidence="1">Endoplasmic reticulum membrane</location>
        <topology evidence="1">Multi-pass membrane protein</topology>
    </subcellularLocation>
</comment>
<dbReference type="AlphaFoldDB" id="A0ABD3PH77"/>
<evidence type="ECO:0000313" key="13">
    <source>
        <dbReference type="EMBL" id="KAL3786989.1"/>
    </source>
</evidence>
<comment type="caution">
    <text evidence="13">The sequence shown here is derived from an EMBL/GenBank/DDBJ whole genome shotgun (WGS) entry which is preliminary data.</text>
</comment>
<keyword evidence="6" id="KW-0931">ER-Golgi transport</keyword>
<evidence type="ECO:0000313" key="14">
    <source>
        <dbReference type="Proteomes" id="UP001516023"/>
    </source>
</evidence>
<keyword evidence="12" id="KW-0732">Signal</keyword>
<protein>
    <submittedName>
        <fullName evidence="13">Uncharacterized protein</fullName>
    </submittedName>
</protein>
<evidence type="ECO:0000256" key="1">
    <source>
        <dbReference type="ARBA" id="ARBA00004477"/>
    </source>
</evidence>
<evidence type="ECO:0000256" key="12">
    <source>
        <dbReference type="SAM" id="SignalP"/>
    </source>
</evidence>
<dbReference type="EMBL" id="JABMIG020000184">
    <property type="protein sequence ID" value="KAL3786989.1"/>
    <property type="molecule type" value="Genomic_DNA"/>
</dbReference>
<dbReference type="Pfam" id="PF00810">
    <property type="entry name" value="ER_lumen_recept"/>
    <property type="match status" value="1"/>
</dbReference>
<keyword evidence="7" id="KW-0653">Protein transport</keyword>
<dbReference type="GO" id="GO:0015031">
    <property type="term" value="P:protein transport"/>
    <property type="evidence" value="ECO:0007669"/>
    <property type="project" value="UniProtKB-KW"/>
</dbReference>
<dbReference type="GO" id="GO:0005789">
    <property type="term" value="C:endoplasmic reticulum membrane"/>
    <property type="evidence" value="ECO:0007669"/>
    <property type="project" value="UniProtKB-SubCell"/>
</dbReference>
<evidence type="ECO:0000256" key="11">
    <source>
        <dbReference type="SAM" id="Phobius"/>
    </source>
</evidence>
<keyword evidence="8 11" id="KW-1133">Transmembrane helix</keyword>
<dbReference type="Proteomes" id="UP001516023">
    <property type="component" value="Unassembled WGS sequence"/>
</dbReference>
<evidence type="ECO:0000256" key="2">
    <source>
        <dbReference type="ARBA" id="ARBA00010120"/>
    </source>
</evidence>
<organism evidence="13 14">
    <name type="scientific">Cyclotella cryptica</name>
    <dbReference type="NCBI Taxonomy" id="29204"/>
    <lineage>
        <taxon>Eukaryota</taxon>
        <taxon>Sar</taxon>
        <taxon>Stramenopiles</taxon>
        <taxon>Ochrophyta</taxon>
        <taxon>Bacillariophyta</taxon>
        <taxon>Coscinodiscophyceae</taxon>
        <taxon>Thalassiosirophycidae</taxon>
        <taxon>Stephanodiscales</taxon>
        <taxon>Stephanodiscaceae</taxon>
        <taxon>Cyclotella</taxon>
    </lineage>
</organism>
<feature type="chain" id="PRO_5044875505" evidence="12">
    <location>
        <begin position="27"/>
        <end position="285"/>
    </location>
</feature>
<evidence type="ECO:0000256" key="5">
    <source>
        <dbReference type="ARBA" id="ARBA00022824"/>
    </source>
</evidence>
<feature type="signal peptide" evidence="12">
    <location>
        <begin position="1"/>
        <end position="26"/>
    </location>
</feature>
<evidence type="ECO:0000256" key="7">
    <source>
        <dbReference type="ARBA" id="ARBA00022927"/>
    </source>
</evidence>
<dbReference type="PRINTS" id="PR00660">
    <property type="entry name" value="ERLUMENR"/>
</dbReference>
<evidence type="ECO:0000256" key="3">
    <source>
        <dbReference type="ARBA" id="ARBA00022448"/>
    </source>
</evidence>
<dbReference type="PANTHER" id="PTHR10585">
    <property type="entry name" value="ER LUMEN PROTEIN RETAINING RECEPTOR"/>
    <property type="match status" value="1"/>
</dbReference>
<feature type="transmembrane region" description="Helical" evidence="11">
    <location>
        <begin position="164"/>
        <end position="182"/>
    </location>
</feature>
<keyword evidence="10" id="KW-0675">Receptor</keyword>
<feature type="transmembrane region" description="Helical" evidence="11">
    <location>
        <begin position="59"/>
        <end position="78"/>
    </location>
</feature>
<reference evidence="13 14" key="1">
    <citation type="journal article" date="2020" name="G3 (Bethesda)">
        <title>Improved Reference Genome for Cyclotella cryptica CCMP332, a Model for Cell Wall Morphogenesis, Salinity Adaptation, and Lipid Production in Diatoms (Bacillariophyta).</title>
        <authorList>
            <person name="Roberts W.R."/>
            <person name="Downey K.M."/>
            <person name="Ruck E.C."/>
            <person name="Traller J.C."/>
            <person name="Alverson A.J."/>
        </authorList>
    </citation>
    <scope>NUCLEOTIDE SEQUENCE [LARGE SCALE GENOMIC DNA]</scope>
    <source>
        <strain evidence="13 14">CCMP332</strain>
    </source>
</reference>
<evidence type="ECO:0000256" key="4">
    <source>
        <dbReference type="ARBA" id="ARBA00022692"/>
    </source>
</evidence>
<feature type="transmembrane region" description="Helical" evidence="11">
    <location>
        <begin position="126"/>
        <end position="144"/>
    </location>
</feature>
<keyword evidence="5" id="KW-0256">Endoplasmic reticulum</keyword>
<evidence type="ECO:0000256" key="6">
    <source>
        <dbReference type="ARBA" id="ARBA00022892"/>
    </source>
</evidence>
<evidence type="ECO:0000256" key="10">
    <source>
        <dbReference type="ARBA" id="ARBA00023170"/>
    </source>
</evidence>
<comment type="similarity">
    <text evidence="2">Belongs to the ERD2 family.</text>
</comment>
<dbReference type="GO" id="GO:0016192">
    <property type="term" value="P:vesicle-mediated transport"/>
    <property type="evidence" value="ECO:0007669"/>
    <property type="project" value="UniProtKB-KW"/>
</dbReference>